<evidence type="ECO:0000313" key="2">
    <source>
        <dbReference type="EMBL" id="MDP2541159.1"/>
    </source>
</evidence>
<reference evidence="2 5" key="3">
    <citation type="submission" date="2023-07" db="EMBL/GenBank/DDBJ databases">
        <title>Genome content predicts the carbon catabolic preferences of heterotrophic bacteria.</title>
        <authorList>
            <person name="Gralka M."/>
        </authorList>
    </citation>
    <scope>NUCLEOTIDE SEQUENCE [LARGE SCALE GENOMIC DNA]</scope>
    <source>
        <strain evidence="2 5">4G03</strain>
    </source>
</reference>
<dbReference type="Proteomes" id="UP001242342">
    <property type="component" value="Unassembled WGS sequence"/>
</dbReference>
<proteinExistence type="predicted"/>
<reference evidence="3" key="2">
    <citation type="submission" date="2017-10" db="EMBL/GenBank/DDBJ databases">
        <authorList>
            <person name="Enke T.N."/>
            <person name="Cordero O.X."/>
        </authorList>
    </citation>
    <scope>NUCLEOTIDE SEQUENCE</scope>
    <source>
        <strain evidence="3">4G03</strain>
    </source>
</reference>
<dbReference type="Proteomes" id="UP000222163">
    <property type="component" value="Unassembled WGS sequence"/>
</dbReference>
<organism evidence="3 4">
    <name type="scientific">Tenacibaculum discolor</name>
    <dbReference type="NCBI Taxonomy" id="361581"/>
    <lineage>
        <taxon>Bacteria</taxon>
        <taxon>Pseudomonadati</taxon>
        <taxon>Bacteroidota</taxon>
        <taxon>Flavobacteriia</taxon>
        <taxon>Flavobacteriales</taxon>
        <taxon>Flavobacteriaceae</taxon>
        <taxon>Tenacibaculum</taxon>
    </lineage>
</organism>
<evidence type="ECO:0000313" key="5">
    <source>
        <dbReference type="Proteomes" id="UP001242342"/>
    </source>
</evidence>
<dbReference type="Gene3D" id="2.60.120.330">
    <property type="entry name" value="B-lactam Antibiotic, Isopenicillin N Synthase, Chain"/>
    <property type="match status" value="1"/>
</dbReference>
<dbReference type="Pfam" id="PF05118">
    <property type="entry name" value="Asp_Arg_Hydrox"/>
    <property type="match status" value="1"/>
</dbReference>
<evidence type="ECO:0000259" key="1">
    <source>
        <dbReference type="Pfam" id="PF05118"/>
    </source>
</evidence>
<dbReference type="AlphaFoldDB" id="A0A2G1BYB2"/>
<dbReference type="InterPro" id="IPR007803">
    <property type="entry name" value="Asp/Arg/Pro-Hydrxlase"/>
</dbReference>
<dbReference type="RefSeq" id="WP_099214002.1">
    <property type="nucleotide sequence ID" value="NZ_JAUYVU010000004.1"/>
</dbReference>
<dbReference type="EMBL" id="PDUU01000002">
    <property type="protein sequence ID" value="PHN98869.1"/>
    <property type="molecule type" value="Genomic_DNA"/>
</dbReference>
<sequence length="203" mass="23375">METVTTKTSNTFSDRIKLPFNFDTTKMLEEAKALQLDNFEYYDVIALRSPAHLVDTSLPFPPPAEDYADGSWTDWLDTNALKKSPYLTSVIDFFKENTTVNLVRLLRLAPHSTVKEHTDPTLGLEVERSVIRLTIPILNNDNVTFYLNDTPVLMKPGECWYMRLTDPHKVINNGDEERINLTIDMIPNDWIRRVIKESAQNSK</sequence>
<keyword evidence="5" id="KW-1185">Reference proteome</keyword>
<name>A0A2G1BYB2_9FLAO</name>
<dbReference type="EMBL" id="JAUYVU010000004">
    <property type="protein sequence ID" value="MDP2541159.1"/>
    <property type="molecule type" value="Genomic_DNA"/>
</dbReference>
<protein>
    <submittedName>
        <fullName evidence="3">Aspartyl beta-hydroxylase</fullName>
    </submittedName>
    <submittedName>
        <fullName evidence="2">Aspartyl/asparaginyl beta-hydroxylase domain-containing protein</fullName>
    </submittedName>
</protein>
<dbReference type="InterPro" id="IPR027443">
    <property type="entry name" value="IPNS-like_sf"/>
</dbReference>
<evidence type="ECO:0000313" key="4">
    <source>
        <dbReference type="Proteomes" id="UP000222163"/>
    </source>
</evidence>
<feature type="domain" description="Aspartyl/asparaginy/proline hydroxylase" evidence="1">
    <location>
        <begin position="78"/>
        <end position="186"/>
    </location>
</feature>
<evidence type="ECO:0000313" key="3">
    <source>
        <dbReference type="EMBL" id="PHN98869.1"/>
    </source>
</evidence>
<dbReference type="SUPFAM" id="SSF51197">
    <property type="entry name" value="Clavaminate synthase-like"/>
    <property type="match status" value="1"/>
</dbReference>
<accession>A0A2G1BYB2</accession>
<comment type="caution">
    <text evidence="3">The sequence shown here is derived from an EMBL/GenBank/DDBJ whole genome shotgun (WGS) entry which is preliminary data.</text>
</comment>
<gene>
    <name evidence="3" type="ORF">CSC81_01405</name>
    <name evidence="2" type="ORF">Q8W23_06675</name>
</gene>
<reference evidence="3 4" key="1">
    <citation type="journal article" date="2016" name="Nat. Commun.">
        <title>Microbial interactions lead to rapid micro-scale successions on model marine particles.</title>
        <authorList>
            <person name="Datta M.S."/>
            <person name="Sliwerska E."/>
            <person name="Gore J."/>
            <person name="Polz M.F."/>
            <person name="Cordero O.X."/>
        </authorList>
    </citation>
    <scope>NUCLEOTIDE SEQUENCE [LARGE SCALE GENOMIC DNA]</scope>
    <source>
        <strain evidence="3 4">4G03</strain>
    </source>
</reference>